<reference evidence="1 2" key="1">
    <citation type="journal article" date="2014" name="Int. J. Syst. Evol. Microbiol.">
        <title>Complete genome sequence of Corynebacterium casei LMG S-19264T (=DSM 44701T), isolated from a smear-ripened cheese.</title>
        <authorList>
            <consortium name="US DOE Joint Genome Institute (JGI-PGF)"/>
            <person name="Walter F."/>
            <person name="Albersmeier A."/>
            <person name="Kalinowski J."/>
            <person name="Ruckert C."/>
        </authorList>
    </citation>
    <scope>NUCLEOTIDE SEQUENCE [LARGE SCALE GENOMIC DNA]</scope>
    <source>
        <strain evidence="1 2">JCM 4677</strain>
    </source>
</reference>
<dbReference type="EMBL" id="AP023440">
    <property type="protein sequence ID" value="BCL32497.1"/>
    <property type="molecule type" value="Genomic_DNA"/>
</dbReference>
<dbReference type="AlphaFoldDB" id="A0A7G1PFJ0"/>
<sequence length="59" mass="6238">MNWPARTACPKQTAATVYISTAYTRPYNRLLRAPVAGADGTVFPSAASALMTGIPPLTK</sequence>
<dbReference type="KEGG" id="sgm:GCM10017557_73560"/>
<accession>A0A7G1PFJ0</accession>
<evidence type="ECO:0000313" key="1">
    <source>
        <dbReference type="EMBL" id="BCL32497.1"/>
    </source>
</evidence>
<name>A0A7G1PFJ0_9ACTN</name>
<keyword evidence="2" id="KW-1185">Reference proteome</keyword>
<proteinExistence type="predicted"/>
<protein>
    <submittedName>
        <fullName evidence="1">Uncharacterized protein</fullName>
    </submittedName>
</protein>
<organism evidence="1 2">
    <name type="scientific">Streptomyces aurantiacus</name>
    <dbReference type="NCBI Taxonomy" id="47760"/>
    <lineage>
        <taxon>Bacteria</taxon>
        <taxon>Bacillati</taxon>
        <taxon>Actinomycetota</taxon>
        <taxon>Actinomycetes</taxon>
        <taxon>Kitasatosporales</taxon>
        <taxon>Streptomycetaceae</taxon>
        <taxon>Streptomyces</taxon>
        <taxon>Streptomyces aurantiacus group</taxon>
    </lineage>
</organism>
<gene>
    <name evidence="1" type="ORF">GCM10017557_73560</name>
</gene>
<evidence type="ECO:0000313" key="2">
    <source>
        <dbReference type="Proteomes" id="UP000516444"/>
    </source>
</evidence>
<dbReference type="Proteomes" id="UP000516444">
    <property type="component" value="Chromosome"/>
</dbReference>